<dbReference type="SUPFAM" id="SSF49899">
    <property type="entry name" value="Concanavalin A-like lectins/glucanases"/>
    <property type="match status" value="1"/>
</dbReference>
<evidence type="ECO:0000256" key="1">
    <source>
        <dbReference type="ARBA" id="ARBA00000124"/>
    </source>
</evidence>
<dbReference type="PROSITE" id="PS51762">
    <property type="entry name" value="GH16_2"/>
    <property type="match status" value="1"/>
</dbReference>
<dbReference type="InterPro" id="IPR050546">
    <property type="entry name" value="Glycosyl_Hydrlase_16"/>
</dbReference>
<dbReference type="EC" id="3.2.1.6" evidence="3"/>
<name>A0A179H425_PURLI</name>
<evidence type="ECO:0000256" key="4">
    <source>
        <dbReference type="ARBA" id="ARBA00022801"/>
    </source>
</evidence>
<dbReference type="InterPro" id="IPR013320">
    <property type="entry name" value="ConA-like_dom_sf"/>
</dbReference>
<keyword evidence="7" id="KW-0732">Signal</keyword>
<evidence type="ECO:0000256" key="5">
    <source>
        <dbReference type="ARBA" id="ARBA00023295"/>
    </source>
</evidence>
<accession>A0A179H425</accession>
<evidence type="ECO:0000256" key="3">
    <source>
        <dbReference type="ARBA" id="ARBA00012599"/>
    </source>
</evidence>
<dbReference type="PANTHER" id="PTHR10963:SF24">
    <property type="entry name" value="GLYCOSIDASE C21B10.07-RELATED"/>
    <property type="match status" value="1"/>
</dbReference>
<dbReference type="FunFam" id="2.60.120.200:FF:000114">
    <property type="entry name" value="Probable endo-1,3(4)-beta-glucanase NFIA_089530"/>
    <property type="match status" value="1"/>
</dbReference>
<comment type="catalytic activity">
    <reaction evidence="1">
        <text>Endohydrolysis of (1-&gt;3)- or (1-&gt;4)-linkages in beta-D-glucans when the glucose residue whose reducing group is involved in the linkage to be hydrolyzed is itself substituted at C-3.</text>
        <dbReference type="EC" id="3.2.1.6"/>
    </reaction>
</comment>
<dbReference type="Pfam" id="PF26113">
    <property type="entry name" value="GH16_XgeA"/>
    <property type="match status" value="1"/>
</dbReference>
<feature type="domain" description="GH16" evidence="8">
    <location>
        <begin position="19"/>
        <end position="286"/>
    </location>
</feature>
<evidence type="ECO:0000256" key="6">
    <source>
        <dbReference type="SAM" id="MobiDB-lite"/>
    </source>
</evidence>
<proteinExistence type="inferred from homology"/>
<comment type="caution">
    <text evidence="9">The sequence shown here is derived from an EMBL/GenBank/DDBJ whole genome shotgun (WGS) entry which is preliminary data.</text>
</comment>
<keyword evidence="5" id="KW-0326">Glycosidase</keyword>
<dbReference type="Proteomes" id="UP000078240">
    <property type="component" value="Unassembled WGS sequence"/>
</dbReference>
<dbReference type="GO" id="GO:0052861">
    <property type="term" value="F:endo-1,3(4)-beta-glucanase activity"/>
    <property type="evidence" value="ECO:0007669"/>
    <property type="project" value="UniProtKB-EC"/>
</dbReference>
<comment type="similarity">
    <text evidence="2">Belongs to the glycosyl hydrolase 16 family.</text>
</comment>
<dbReference type="Gene3D" id="2.60.120.200">
    <property type="match status" value="1"/>
</dbReference>
<evidence type="ECO:0000256" key="2">
    <source>
        <dbReference type="ARBA" id="ARBA00006865"/>
    </source>
</evidence>
<feature type="signal peptide" evidence="7">
    <location>
        <begin position="1"/>
        <end position="22"/>
    </location>
</feature>
<dbReference type="AlphaFoldDB" id="A0A179H425"/>
<dbReference type="PANTHER" id="PTHR10963">
    <property type="entry name" value="GLYCOSYL HYDROLASE-RELATED"/>
    <property type="match status" value="1"/>
</dbReference>
<protein>
    <recommendedName>
        <fullName evidence="3">endo-1,3(4)-beta-glucanase</fullName>
        <ecNumber evidence="3">3.2.1.6</ecNumber>
    </recommendedName>
</protein>
<reference evidence="9 10" key="1">
    <citation type="submission" date="2016-01" db="EMBL/GenBank/DDBJ databases">
        <title>Biosynthesis of antibiotic leucinostatins and their inhibition on Phytophthora in bio-control Purpureocillium lilacinum.</title>
        <authorList>
            <person name="Wang G."/>
            <person name="Liu Z."/>
            <person name="Lin R."/>
            <person name="Li E."/>
            <person name="Mao Z."/>
            <person name="Ling J."/>
            <person name="Yin W."/>
            <person name="Xie B."/>
        </authorList>
    </citation>
    <scope>NUCLEOTIDE SEQUENCE [LARGE SCALE GENOMIC DNA]</scope>
    <source>
        <strain evidence="9">PLBJ-1</strain>
    </source>
</reference>
<gene>
    <name evidence="9" type="ORF">VFPBJ_03226</name>
</gene>
<dbReference type="GO" id="GO:0009251">
    <property type="term" value="P:glucan catabolic process"/>
    <property type="evidence" value="ECO:0007669"/>
    <property type="project" value="TreeGrafter"/>
</dbReference>
<dbReference type="EMBL" id="LSBH01000002">
    <property type="protein sequence ID" value="OAQ84458.1"/>
    <property type="molecule type" value="Genomic_DNA"/>
</dbReference>
<sequence length="500" mass="53352">MHFSTTRLAAGVLLASASAAQARFSYNLQVSYDQTNFFDSFDFLNGPDPTHGFVEYVDQATAQQAGLIGAGHGNSSIYMGVDHTTVNPANGRKSVRITSKQSFTKGLFIADIAHMPGSICGVWPAYWMFGPEWPSSGEIDIIEGVNTQTQNAVTLHTSPGCVMSNTGSLASTLLESGNCGSGSASGGCQQRTSDNQNYGDGFNDIKGGVYATEWTSDHIAVWFFPRGRIPQDITSGNPKPHTWNHPLARFSGGLGCDIDSHFTNNNIVFDTTFCGDWAGNPQVWGSNAECTAKSWSCQDYVSNHPADFKDAFWEVNSVKVYQLGESRGNPGQGNTSTRTKPTATLPIQTSTLPLPSSALNSTPTLIVPSSTLRLPSLSTPTLAIPTSPLLVSTPTLPIPTSDVLVPTYAQQELAPTVSPHIVKVTVTKYATQWVGSESEETPTSQVAPPSQTVPTSKAEPTFVRQGKPTFVRGGKPTKSRGSNLGGFNAEGSYVPKPFKA</sequence>
<evidence type="ECO:0000313" key="9">
    <source>
        <dbReference type="EMBL" id="OAQ84458.1"/>
    </source>
</evidence>
<evidence type="ECO:0000256" key="7">
    <source>
        <dbReference type="SAM" id="SignalP"/>
    </source>
</evidence>
<feature type="compositionally biased region" description="Polar residues" evidence="6">
    <location>
        <begin position="436"/>
        <end position="455"/>
    </location>
</feature>
<feature type="region of interest" description="Disordered" evidence="6">
    <location>
        <begin position="436"/>
        <end position="500"/>
    </location>
</feature>
<feature type="chain" id="PRO_5008103219" description="endo-1,3(4)-beta-glucanase" evidence="7">
    <location>
        <begin position="23"/>
        <end position="500"/>
    </location>
</feature>
<evidence type="ECO:0000313" key="10">
    <source>
        <dbReference type="Proteomes" id="UP000078240"/>
    </source>
</evidence>
<dbReference type="InterPro" id="IPR000757">
    <property type="entry name" value="Beta-glucanase-like"/>
</dbReference>
<organism evidence="9 10">
    <name type="scientific">Purpureocillium lilacinum</name>
    <name type="common">Paecilomyces lilacinus</name>
    <dbReference type="NCBI Taxonomy" id="33203"/>
    <lineage>
        <taxon>Eukaryota</taxon>
        <taxon>Fungi</taxon>
        <taxon>Dikarya</taxon>
        <taxon>Ascomycota</taxon>
        <taxon>Pezizomycotina</taxon>
        <taxon>Sordariomycetes</taxon>
        <taxon>Hypocreomycetidae</taxon>
        <taxon>Hypocreales</taxon>
        <taxon>Ophiocordycipitaceae</taxon>
        <taxon>Purpureocillium</taxon>
    </lineage>
</organism>
<dbReference type="CDD" id="cd02181">
    <property type="entry name" value="GH16_fungal_Lam16A_glucanase"/>
    <property type="match status" value="1"/>
</dbReference>
<keyword evidence="4" id="KW-0378">Hydrolase</keyword>
<evidence type="ECO:0000259" key="8">
    <source>
        <dbReference type="PROSITE" id="PS51762"/>
    </source>
</evidence>